<proteinExistence type="inferred from homology"/>
<keyword evidence="10" id="KW-1185">Reference proteome</keyword>
<feature type="compositionally biased region" description="Low complexity" evidence="6">
    <location>
        <begin position="199"/>
        <end position="217"/>
    </location>
</feature>
<evidence type="ECO:0000259" key="8">
    <source>
        <dbReference type="PROSITE" id="PS51366"/>
    </source>
</evidence>
<evidence type="ECO:0000256" key="6">
    <source>
        <dbReference type="SAM" id="MobiDB-lite"/>
    </source>
</evidence>
<evidence type="ECO:0000313" key="10">
    <source>
        <dbReference type="Proteomes" id="UP000183832"/>
    </source>
</evidence>
<feature type="compositionally biased region" description="Low complexity" evidence="6">
    <location>
        <begin position="147"/>
        <end position="185"/>
    </location>
</feature>
<evidence type="ECO:0000256" key="5">
    <source>
        <dbReference type="ARBA" id="ARBA00022917"/>
    </source>
</evidence>
<feature type="region of interest" description="Disordered" evidence="6">
    <location>
        <begin position="500"/>
        <end position="572"/>
    </location>
</feature>
<keyword evidence="2" id="KW-0396">Initiation factor</keyword>
<dbReference type="Pfam" id="PF02854">
    <property type="entry name" value="MIF4G"/>
    <property type="match status" value="1"/>
</dbReference>
<reference evidence="9 10" key="1">
    <citation type="submission" date="2015-04" db="EMBL/GenBank/DDBJ databases">
        <authorList>
            <person name="Syromyatnikov M.Y."/>
            <person name="Popov V.N."/>
        </authorList>
    </citation>
    <scope>NUCLEOTIDE SEQUENCE [LARGE SCALE GENOMIC DNA]</scope>
</reference>
<feature type="domain" description="W2" evidence="7">
    <location>
        <begin position="1439"/>
        <end position="1606"/>
    </location>
</feature>
<feature type="compositionally biased region" description="Low complexity" evidence="6">
    <location>
        <begin position="1164"/>
        <end position="1180"/>
    </location>
</feature>
<dbReference type="GO" id="GO:0006417">
    <property type="term" value="P:regulation of translation"/>
    <property type="evidence" value="ECO:0007669"/>
    <property type="project" value="UniProtKB-KW"/>
</dbReference>
<accession>A0A1J1J7J1</accession>
<dbReference type="EMBL" id="CVRI01000074">
    <property type="protein sequence ID" value="CRL07938.1"/>
    <property type="molecule type" value="Genomic_DNA"/>
</dbReference>
<evidence type="ECO:0000313" key="9">
    <source>
        <dbReference type="EMBL" id="CRL07938.1"/>
    </source>
</evidence>
<evidence type="ECO:0000256" key="1">
    <source>
        <dbReference type="ARBA" id="ARBA00005775"/>
    </source>
</evidence>
<dbReference type="FunFam" id="1.25.40.180:FF:000042">
    <property type="entry name" value="Eukaryotic translation initiation factor 4 gamma"/>
    <property type="match status" value="1"/>
</dbReference>
<feature type="compositionally biased region" description="Polar residues" evidence="6">
    <location>
        <begin position="186"/>
        <end position="198"/>
    </location>
</feature>
<dbReference type="SMART" id="SM00543">
    <property type="entry name" value="MIF4G"/>
    <property type="match status" value="1"/>
</dbReference>
<feature type="compositionally biased region" description="Polar residues" evidence="6">
    <location>
        <begin position="1074"/>
        <end position="1106"/>
    </location>
</feature>
<dbReference type="PROSITE" id="PS51366">
    <property type="entry name" value="MI"/>
    <property type="match status" value="1"/>
</dbReference>
<evidence type="ECO:0000256" key="4">
    <source>
        <dbReference type="ARBA" id="ARBA00022845"/>
    </source>
</evidence>
<feature type="region of interest" description="Disordered" evidence="6">
    <location>
        <begin position="313"/>
        <end position="378"/>
    </location>
</feature>
<protein>
    <submittedName>
        <fullName evidence="9">CLUMA_CG020896, isoform A</fullName>
    </submittedName>
</protein>
<feature type="compositionally biased region" description="Low complexity" evidence="6">
    <location>
        <begin position="522"/>
        <end position="545"/>
    </location>
</feature>
<dbReference type="PANTHER" id="PTHR23253">
    <property type="entry name" value="EUKARYOTIC TRANSLATION INITIATION FACTOR 4 GAMMA"/>
    <property type="match status" value="1"/>
</dbReference>
<dbReference type="GO" id="GO:0003743">
    <property type="term" value="F:translation initiation factor activity"/>
    <property type="evidence" value="ECO:0007669"/>
    <property type="project" value="UniProtKB-KW"/>
</dbReference>
<feature type="compositionally biased region" description="Polar residues" evidence="6">
    <location>
        <begin position="1194"/>
        <end position="1205"/>
    </location>
</feature>
<feature type="compositionally biased region" description="Low complexity" evidence="6">
    <location>
        <begin position="39"/>
        <end position="57"/>
    </location>
</feature>
<organism evidence="9 10">
    <name type="scientific">Clunio marinus</name>
    <dbReference type="NCBI Taxonomy" id="568069"/>
    <lineage>
        <taxon>Eukaryota</taxon>
        <taxon>Metazoa</taxon>
        <taxon>Ecdysozoa</taxon>
        <taxon>Arthropoda</taxon>
        <taxon>Hexapoda</taxon>
        <taxon>Insecta</taxon>
        <taxon>Pterygota</taxon>
        <taxon>Neoptera</taxon>
        <taxon>Endopterygota</taxon>
        <taxon>Diptera</taxon>
        <taxon>Nematocera</taxon>
        <taxon>Chironomoidea</taxon>
        <taxon>Chironomidae</taxon>
        <taxon>Clunio</taxon>
    </lineage>
</organism>
<dbReference type="GO" id="GO:0016281">
    <property type="term" value="C:eukaryotic translation initiation factor 4F complex"/>
    <property type="evidence" value="ECO:0007669"/>
    <property type="project" value="TreeGrafter"/>
</dbReference>
<dbReference type="Proteomes" id="UP000183832">
    <property type="component" value="Unassembled WGS sequence"/>
</dbReference>
<feature type="compositionally biased region" description="Low complexity" evidence="6">
    <location>
        <begin position="114"/>
        <end position="134"/>
    </location>
</feature>
<dbReference type="OrthoDB" id="514777at2759"/>
<dbReference type="Pfam" id="PF02020">
    <property type="entry name" value="W2"/>
    <property type="match status" value="1"/>
</dbReference>
<feature type="domain" description="MI" evidence="8">
    <location>
        <begin position="1256"/>
        <end position="1379"/>
    </location>
</feature>
<dbReference type="CDD" id="cd11559">
    <property type="entry name" value="W2_eIF4G1_like"/>
    <property type="match status" value="1"/>
</dbReference>
<feature type="region of interest" description="Disordered" evidence="6">
    <location>
        <begin position="691"/>
        <end position="714"/>
    </location>
</feature>
<keyword evidence="5" id="KW-0648">Protein biosynthesis</keyword>
<dbReference type="Pfam" id="PF21140">
    <property type="entry name" value="eIF4G1-like_eIF4E-bd"/>
    <property type="match status" value="1"/>
</dbReference>
<comment type="similarity">
    <text evidence="1">Belongs to the eukaryotic initiation factor 4G family.</text>
</comment>
<dbReference type="InterPro" id="IPR049485">
    <property type="entry name" value="eIF4G1-like_eIF4E-bd"/>
</dbReference>
<dbReference type="InterPro" id="IPR016024">
    <property type="entry name" value="ARM-type_fold"/>
</dbReference>
<feature type="region of interest" description="Disordered" evidence="6">
    <location>
        <begin position="267"/>
        <end position="288"/>
    </location>
</feature>
<name>A0A1J1J7J1_9DIPT</name>
<dbReference type="Pfam" id="PF02847">
    <property type="entry name" value="MA3"/>
    <property type="match status" value="1"/>
</dbReference>
<feature type="region of interest" description="Disordered" evidence="6">
    <location>
        <begin position="39"/>
        <end position="68"/>
    </location>
</feature>
<evidence type="ECO:0000259" key="7">
    <source>
        <dbReference type="PROSITE" id="PS51363"/>
    </source>
</evidence>
<gene>
    <name evidence="9" type="ORF">CLUMA_CG020896</name>
</gene>
<evidence type="ECO:0000256" key="3">
    <source>
        <dbReference type="ARBA" id="ARBA00022553"/>
    </source>
</evidence>
<feature type="region of interest" description="Disordered" evidence="6">
    <location>
        <begin position="113"/>
        <end position="217"/>
    </location>
</feature>
<dbReference type="InterPro" id="IPR003307">
    <property type="entry name" value="W2_domain"/>
</dbReference>
<dbReference type="PANTHER" id="PTHR23253:SF78">
    <property type="entry name" value="EUKARYOTIC TRANSLATION INITIATION FACTOR 4G1, ISOFORM B-RELATED"/>
    <property type="match status" value="1"/>
</dbReference>
<feature type="compositionally biased region" description="Low complexity" evidence="6">
    <location>
        <begin position="352"/>
        <end position="365"/>
    </location>
</feature>
<dbReference type="Gene3D" id="1.25.40.180">
    <property type="match status" value="3"/>
</dbReference>
<feature type="region of interest" description="Disordered" evidence="6">
    <location>
        <begin position="391"/>
        <end position="429"/>
    </location>
</feature>
<dbReference type="PROSITE" id="PS51363">
    <property type="entry name" value="W2"/>
    <property type="match status" value="1"/>
</dbReference>
<feature type="compositionally biased region" description="Low complexity" evidence="6">
    <location>
        <begin position="404"/>
        <end position="421"/>
    </location>
</feature>
<feature type="compositionally biased region" description="Low complexity" evidence="6">
    <location>
        <begin position="276"/>
        <end position="288"/>
    </location>
</feature>
<dbReference type="STRING" id="568069.A0A1J1J7J1"/>
<dbReference type="InterPro" id="IPR003891">
    <property type="entry name" value="Initiation_fac_eIF4g_MI"/>
</dbReference>
<keyword evidence="3" id="KW-0597">Phosphoprotein</keyword>
<feature type="compositionally biased region" description="Polar residues" evidence="6">
    <location>
        <begin position="700"/>
        <end position="711"/>
    </location>
</feature>
<feature type="region of interest" description="Disordered" evidence="6">
    <location>
        <begin position="1"/>
        <end position="25"/>
    </location>
</feature>
<dbReference type="SUPFAM" id="SSF48371">
    <property type="entry name" value="ARM repeat"/>
    <property type="match status" value="3"/>
</dbReference>
<dbReference type="GO" id="GO:0003729">
    <property type="term" value="F:mRNA binding"/>
    <property type="evidence" value="ECO:0007669"/>
    <property type="project" value="TreeGrafter"/>
</dbReference>
<evidence type="ECO:0000256" key="2">
    <source>
        <dbReference type="ARBA" id="ARBA00022540"/>
    </source>
</evidence>
<feature type="compositionally biased region" description="Low complexity" evidence="6">
    <location>
        <begin position="1049"/>
        <end position="1073"/>
    </location>
</feature>
<sequence length="1615" mass="179333">MSLRNFVPSYPQLSVNGPPPPHHRVQALPVSVQALQQQISQQQAAQQQSQAPTVSNQNGGGGNVQSAPSHEYHLAPCLPFQTPAGANITQNFIRHMSNGGYAQAHQNQTIYQTQSGPPNVVQSQQQSQSNPAQSLPNAVQQNQARLTPMTQPTAPSTPPTQQQQQQQQQQQSQQAPQYPMQIQQQVLSGANNAGNSRTPQYRPQSQAPRRQQQQPMNQQQYMYPPQIPFGFVLPHPTTVRPQYGYMGFTPVFNSYTTPGPNAYGQLNAPTNGQQRQSTPQAAAPSMAPPQTNEYPYQSMEVYPPVMQAAAVPTQVPQPSQPPQKTAKKMGNRAVPIINPNTKKSIFEDDSWTTSTNSGSGNSTGTSTGGSNNGSSSSSIATVDKAITASHNELSKDEALDKDSTALTSTTTSEPSTPVVSAMSDGPSVDITPKHQVNKMKKIKPPEPTLASVVASTESVKQTKINENETLSAVTPVTAPIPKQDNNNINNNNAHPDKAENVVEEMSQSKPAVQQQSVVAEATTSTSTTTTTPQDSNNNNNNNNNSIDDKSIMTSPSLRHVTTAPGDLSKQGDEMPKLAETFRKISVIEGPINYVDGQWSPLNTAGKKCYTREQLLKLKDQLISATPPSLTKLPENVAHTLMKDNKNLLTNTLNMTLAGMGGGVGGSGGASSMQRSGFDPINSLTPKFVNSIGGRNPYTKRPSQQGNKQVQGGNRGSQAGIIKLQLSLHDDVKLNEAENAWKPSHLVTSRQDMTEEERMTSELLNRFRSMLNKLTAENFDTLVNQVKKTYKIDTSERLDGVISLVFEKAISEPKFAPTYAELCKKVADIATAPSALGEGTKKPTLKVKLITQCQKEFERHKEESIVFDSIEEKLREIENLPANENRDEEKARLEEEHYKVRQRANGTVKFIGELFKIDMLTSKIMHACIDMLLQDPTEEKIERVCKLLTTIGRKIEEKERGEALDKYFNTLKDILNSPLKVIKSSRIKFEIQNLNDLRNNGWQSRRQDLIPKTLEQIQQDTEKEQQMINYQTRQNAKEDRQRGGGGSSGGNQINNYNRRQQQQQDNEGWQLQQNKSRQTPLQMNKFSIPSINNQDPKLGSPTNYQQFQAPNSNKFAMLPVDMDVDMPGSNIRFGGGGGSKNSSMERGGDRGNNRMYGNGGAPPYSGRSSGSNQGSRNSSQIRSRDNSDSRGGPSRSLQAPPRQQQIPHGGIGGSGGSTSFSGALKQHQQKPTMINASSSTSSSISSPAALLSLTRDEVEKNFNDMLKIVDAFRDDKLTTETAMDKLKSLSVNKDVLIEIYNKFLDRKDRDRENLMMLIVEMLKQKKLTREDNRLALIGTMAIAPDMQYDVPLVYEYIAQFLAELLIASVITFQDVYQICEADIKTKGEDMLRFIFTFINKRHGESRLQKIYSDKNFELEKFLDDGNLNRFLEANKFSHIFRRGAVSLYDVITHVKKMLNEKEANNEEIMNYINSSQCFSDSKFIHNLTTAVIEHCYEFNSSSSQPSSKINTTRLEELSLLLQRYINNEAQLELECINALNSYAYEKEYPLGLLNSFFEILYDNDVLSVEAFEKWKNQVDHPGKGVAVFSTRQFFTKLAEDKDDDDGDLMNDDADAL</sequence>
<keyword evidence="4" id="KW-0810">Translation regulation</keyword>
<feature type="compositionally biased region" description="Basic and acidic residues" evidence="6">
    <location>
        <begin position="392"/>
        <end position="403"/>
    </location>
</feature>
<feature type="compositionally biased region" description="Polar residues" evidence="6">
    <location>
        <begin position="135"/>
        <end position="145"/>
    </location>
</feature>
<feature type="region of interest" description="Disordered" evidence="6">
    <location>
        <begin position="1032"/>
        <end position="1106"/>
    </location>
</feature>
<feature type="compositionally biased region" description="Polar residues" evidence="6">
    <location>
        <begin position="505"/>
        <end position="517"/>
    </location>
</feature>
<dbReference type="SMART" id="SM00515">
    <property type="entry name" value="eIF5C"/>
    <property type="match status" value="1"/>
</dbReference>
<feature type="region of interest" description="Disordered" evidence="6">
    <location>
        <begin position="1127"/>
        <end position="1243"/>
    </location>
</feature>
<dbReference type="InterPro" id="IPR003890">
    <property type="entry name" value="MIF4G-like_typ-3"/>
</dbReference>